<protein>
    <recommendedName>
        <fullName evidence="4">Phospholipase</fullName>
    </recommendedName>
</protein>
<reference evidence="2 3" key="1">
    <citation type="submission" date="2020-04" db="EMBL/GenBank/DDBJ databases">
        <authorList>
            <person name="Hitch T.C.A."/>
            <person name="Wylensek D."/>
            <person name="Clavel T."/>
        </authorList>
    </citation>
    <scope>NUCLEOTIDE SEQUENCE [LARGE SCALE GENOMIC DNA]</scope>
    <source>
        <strain evidence="2 3">BL-383-APC-2I</strain>
    </source>
</reference>
<evidence type="ECO:0000313" key="2">
    <source>
        <dbReference type="EMBL" id="NMF10283.1"/>
    </source>
</evidence>
<dbReference type="RefSeq" id="WP_168938415.1">
    <property type="nucleotide sequence ID" value="NZ_JABAGA010000009.1"/>
</dbReference>
<sequence length="186" mass="19833">MKYPSILGRVVKALLVAIGLALSLVPIASAQPSSSTAAGSVVIQENYDSLSTYFSDEELTALDEISSDAEIRHLVSAIENPESVLQVEEGNGGFTIQQNGCTYSPDSWGRANFKPSCDRHDICYSPSSSTNRLDCDIRFRADLKAECGRAYGSGVQAGACRGVADVYYGTVRKLGSGFYKGSGLNN</sequence>
<dbReference type="Gene3D" id="1.20.90.10">
    <property type="entry name" value="Phospholipase A2 domain"/>
    <property type="match status" value="1"/>
</dbReference>
<name>A0A7X9SY94_9CORY</name>
<dbReference type="AlphaFoldDB" id="A0A7X9SY94"/>
<dbReference type="EMBL" id="JABAGA010000009">
    <property type="protein sequence ID" value="NMF10283.1"/>
    <property type="molecule type" value="Genomic_DNA"/>
</dbReference>
<dbReference type="InterPro" id="IPR015141">
    <property type="entry name" value="PLipase_A2_prok/fun"/>
</dbReference>
<dbReference type="Proteomes" id="UP000589552">
    <property type="component" value="Unassembled WGS sequence"/>
</dbReference>
<gene>
    <name evidence="2" type="ORF">HF852_11865</name>
</gene>
<dbReference type="Pfam" id="PF09056">
    <property type="entry name" value="Phospholip_A2_3"/>
    <property type="match status" value="1"/>
</dbReference>
<accession>A0A7X9SY94</accession>
<evidence type="ECO:0000313" key="3">
    <source>
        <dbReference type="Proteomes" id="UP000589552"/>
    </source>
</evidence>
<feature type="signal peptide" evidence="1">
    <location>
        <begin position="1"/>
        <end position="30"/>
    </location>
</feature>
<evidence type="ECO:0008006" key="4">
    <source>
        <dbReference type="Google" id="ProtNLM"/>
    </source>
</evidence>
<dbReference type="GO" id="GO:0004623">
    <property type="term" value="F:phospholipase A2 activity"/>
    <property type="evidence" value="ECO:0007669"/>
    <property type="project" value="InterPro"/>
</dbReference>
<evidence type="ECO:0000256" key="1">
    <source>
        <dbReference type="SAM" id="SignalP"/>
    </source>
</evidence>
<dbReference type="InterPro" id="IPR036444">
    <property type="entry name" value="PLipase_A2_dom_sf"/>
</dbReference>
<organism evidence="2 3">
    <name type="scientific">Corynebacterium xerosis</name>
    <dbReference type="NCBI Taxonomy" id="1725"/>
    <lineage>
        <taxon>Bacteria</taxon>
        <taxon>Bacillati</taxon>
        <taxon>Actinomycetota</taxon>
        <taxon>Actinomycetes</taxon>
        <taxon>Mycobacteriales</taxon>
        <taxon>Corynebacteriaceae</taxon>
        <taxon>Corynebacterium</taxon>
    </lineage>
</organism>
<keyword evidence="1" id="KW-0732">Signal</keyword>
<feature type="chain" id="PRO_5039114908" description="Phospholipase" evidence="1">
    <location>
        <begin position="31"/>
        <end position="186"/>
    </location>
</feature>
<dbReference type="GO" id="GO:0050482">
    <property type="term" value="P:arachidonate secretion"/>
    <property type="evidence" value="ECO:0007669"/>
    <property type="project" value="InterPro"/>
</dbReference>
<dbReference type="SUPFAM" id="SSF48619">
    <property type="entry name" value="Phospholipase A2, PLA2"/>
    <property type="match status" value="1"/>
</dbReference>
<comment type="caution">
    <text evidence="2">The sequence shown here is derived from an EMBL/GenBank/DDBJ whole genome shotgun (WGS) entry which is preliminary data.</text>
</comment>
<proteinExistence type="predicted"/>
<dbReference type="GO" id="GO:0006644">
    <property type="term" value="P:phospholipid metabolic process"/>
    <property type="evidence" value="ECO:0007669"/>
    <property type="project" value="InterPro"/>
</dbReference>